<dbReference type="GO" id="GO:0048172">
    <property type="term" value="P:regulation of short-term neuronal synaptic plasticity"/>
    <property type="evidence" value="ECO:0007669"/>
    <property type="project" value="TreeGrafter"/>
</dbReference>
<dbReference type="InterPro" id="IPR026910">
    <property type="entry name" value="Shisa"/>
</dbReference>
<accession>A0A9Q1EV95</accession>
<keyword evidence="3 6" id="KW-1133">Transmembrane helix</keyword>
<dbReference type="Proteomes" id="UP001152622">
    <property type="component" value="Chromosome 12"/>
</dbReference>
<proteinExistence type="predicted"/>
<feature type="compositionally biased region" description="Basic and acidic residues" evidence="5">
    <location>
        <begin position="398"/>
        <end position="419"/>
    </location>
</feature>
<organism evidence="9 10">
    <name type="scientific">Synaphobranchus kaupii</name>
    <name type="common">Kaup's arrowtooth eel</name>
    <dbReference type="NCBI Taxonomy" id="118154"/>
    <lineage>
        <taxon>Eukaryota</taxon>
        <taxon>Metazoa</taxon>
        <taxon>Chordata</taxon>
        <taxon>Craniata</taxon>
        <taxon>Vertebrata</taxon>
        <taxon>Euteleostomi</taxon>
        <taxon>Actinopterygii</taxon>
        <taxon>Neopterygii</taxon>
        <taxon>Teleostei</taxon>
        <taxon>Anguilliformes</taxon>
        <taxon>Synaphobranchidae</taxon>
        <taxon>Synaphobranchus</taxon>
    </lineage>
</organism>
<evidence type="ECO:0000256" key="2">
    <source>
        <dbReference type="ARBA" id="ARBA00022692"/>
    </source>
</evidence>
<feature type="chain" id="PRO_5040405726" description="Shisa N-terminal domain-containing protein" evidence="7">
    <location>
        <begin position="23"/>
        <end position="537"/>
    </location>
</feature>
<dbReference type="InterPro" id="IPR053891">
    <property type="entry name" value="Shisa_N"/>
</dbReference>
<gene>
    <name evidence="9" type="ORF">SKAU_G00299200</name>
</gene>
<dbReference type="GO" id="GO:0045211">
    <property type="term" value="C:postsynaptic membrane"/>
    <property type="evidence" value="ECO:0007669"/>
    <property type="project" value="TreeGrafter"/>
</dbReference>
<dbReference type="EMBL" id="JAINUF010000012">
    <property type="protein sequence ID" value="KAJ8345727.1"/>
    <property type="molecule type" value="Genomic_DNA"/>
</dbReference>
<evidence type="ECO:0000256" key="6">
    <source>
        <dbReference type="SAM" id="Phobius"/>
    </source>
</evidence>
<keyword evidence="4 6" id="KW-0472">Membrane</keyword>
<name>A0A9Q1EV95_SYNKA</name>
<keyword evidence="10" id="KW-1185">Reference proteome</keyword>
<keyword evidence="7" id="KW-0732">Signal</keyword>
<dbReference type="Pfam" id="PF13908">
    <property type="entry name" value="Shisa_N"/>
    <property type="match status" value="1"/>
</dbReference>
<evidence type="ECO:0000259" key="8">
    <source>
        <dbReference type="Pfam" id="PF13908"/>
    </source>
</evidence>
<dbReference type="PANTHER" id="PTHR31774:SF14">
    <property type="entry name" value="PROTEIN SHISA-8"/>
    <property type="match status" value="1"/>
</dbReference>
<dbReference type="OrthoDB" id="9996010at2759"/>
<feature type="domain" description="Shisa N-terminal" evidence="8">
    <location>
        <begin position="65"/>
        <end position="116"/>
    </location>
</feature>
<evidence type="ECO:0000256" key="1">
    <source>
        <dbReference type="ARBA" id="ARBA00004370"/>
    </source>
</evidence>
<feature type="region of interest" description="Disordered" evidence="5">
    <location>
        <begin position="387"/>
        <end position="421"/>
    </location>
</feature>
<feature type="transmembrane region" description="Helical" evidence="6">
    <location>
        <begin position="146"/>
        <end position="169"/>
    </location>
</feature>
<feature type="signal peptide" evidence="7">
    <location>
        <begin position="1"/>
        <end position="22"/>
    </location>
</feature>
<evidence type="ECO:0000256" key="4">
    <source>
        <dbReference type="ARBA" id="ARBA00023136"/>
    </source>
</evidence>
<comment type="caution">
    <text evidence="9">The sequence shown here is derived from an EMBL/GenBank/DDBJ whole genome shotgun (WGS) entry which is preliminary data.</text>
</comment>
<keyword evidence="2 6" id="KW-0812">Transmembrane</keyword>
<dbReference type="GO" id="GO:0032591">
    <property type="term" value="C:dendritic spine membrane"/>
    <property type="evidence" value="ECO:0007669"/>
    <property type="project" value="TreeGrafter"/>
</dbReference>
<evidence type="ECO:0000256" key="5">
    <source>
        <dbReference type="SAM" id="MobiDB-lite"/>
    </source>
</evidence>
<evidence type="ECO:0000256" key="3">
    <source>
        <dbReference type="ARBA" id="ARBA00022989"/>
    </source>
</evidence>
<comment type="subcellular location">
    <subcellularLocation>
        <location evidence="1">Membrane</location>
    </subcellularLocation>
</comment>
<protein>
    <recommendedName>
        <fullName evidence="8">Shisa N-terminal domain-containing protein</fullName>
    </recommendedName>
</protein>
<evidence type="ECO:0000256" key="7">
    <source>
        <dbReference type="SAM" id="SignalP"/>
    </source>
</evidence>
<dbReference type="AlphaFoldDB" id="A0A9Q1EV95"/>
<evidence type="ECO:0000313" key="9">
    <source>
        <dbReference type="EMBL" id="KAJ8345727.1"/>
    </source>
</evidence>
<dbReference type="GO" id="GO:0032281">
    <property type="term" value="C:AMPA glutamate receptor complex"/>
    <property type="evidence" value="ECO:0007669"/>
    <property type="project" value="TreeGrafter"/>
</dbReference>
<dbReference type="PANTHER" id="PTHR31774">
    <property type="entry name" value="PROTEIN SHISA-9-RELATED"/>
    <property type="match status" value="1"/>
</dbReference>
<evidence type="ECO:0000313" key="10">
    <source>
        <dbReference type="Proteomes" id="UP001152622"/>
    </source>
</evidence>
<feature type="region of interest" description="Disordered" evidence="5">
    <location>
        <begin position="450"/>
        <end position="483"/>
    </location>
</feature>
<dbReference type="GO" id="GO:0014069">
    <property type="term" value="C:postsynaptic density"/>
    <property type="evidence" value="ECO:0007669"/>
    <property type="project" value="TreeGrafter"/>
</dbReference>
<reference evidence="9" key="1">
    <citation type="journal article" date="2023" name="Science">
        <title>Genome structures resolve the early diversification of teleost fishes.</title>
        <authorList>
            <person name="Parey E."/>
            <person name="Louis A."/>
            <person name="Montfort J."/>
            <person name="Bouchez O."/>
            <person name="Roques C."/>
            <person name="Iampietro C."/>
            <person name="Lluch J."/>
            <person name="Castinel A."/>
            <person name="Donnadieu C."/>
            <person name="Desvignes T."/>
            <person name="Floi Bucao C."/>
            <person name="Jouanno E."/>
            <person name="Wen M."/>
            <person name="Mejri S."/>
            <person name="Dirks R."/>
            <person name="Jansen H."/>
            <person name="Henkel C."/>
            <person name="Chen W.J."/>
            <person name="Zahm M."/>
            <person name="Cabau C."/>
            <person name="Klopp C."/>
            <person name="Thompson A.W."/>
            <person name="Robinson-Rechavi M."/>
            <person name="Braasch I."/>
            <person name="Lecointre G."/>
            <person name="Bobe J."/>
            <person name="Postlethwait J.H."/>
            <person name="Berthelot C."/>
            <person name="Roest Crollius H."/>
            <person name="Guiguen Y."/>
        </authorList>
    </citation>
    <scope>NUCLEOTIDE SEQUENCE</scope>
    <source>
        <strain evidence="9">WJC10195</strain>
    </source>
</reference>
<sequence length="537" mass="59264">MAALPVPFCLVLVLLLGPATLAQNGKQAELDGQAANQTVVPSSTPEVTLTTPVGEVEDQTIPSMGSRCWGYYDVMGQWDPPFNCNAGIYLFCCGSCFYRFCCQFQQHRLDQTSCSNYDTPVWANTGKPVSPITEVHEEPDRDRTHMIVYIICGVVAIMVLVGIFTKLGLEKSQGGQNDMTNSRTLTELMKQPGAESGMDRTGGHGPIGSNGISARGLRNTTDHNHLNNATLSPLGPTMALSHPHNNLNMPGLGFNKYTSLKAVDASSRDYYKSYPMIDYSHHQALPPTFQPIAFHPKDKPFLPPPDIHAPLAITIAPSQLAKPKISKTNTHPINSSSAFKAWDPRQVSRPANALKHGAVVQLPPGLLQQEAVQRRDAPGAVLSAYRQLSTQSQGGRRRCGETEGTDRGAHKQSRAEQRAGRLRRPIATLRQVVNAPDVTHTIQDEVLLTHVDPEAGPSARPDDTLQEPPRKRKCKRTRQPEQRDDAYETLLSRETERAEMQIRLAKEQIQLCRLQQTETSLRIQLLKARLDDPAAFE</sequence>